<evidence type="ECO:0000313" key="1">
    <source>
        <dbReference type="EMBL" id="ACR01353.1"/>
    </source>
</evidence>
<keyword evidence="2" id="KW-1185">Reference proteome</keyword>
<gene>
    <name evidence="1" type="ordered locus">Tmz1t_2753</name>
</gene>
<accession>C4KAC7</accession>
<dbReference type="HOGENOM" id="CLU_016041_0_0_4"/>
<dbReference type="KEGG" id="tmz:Tmz1t_2753"/>
<name>C4KAC7_THASP</name>
<proteinExistence type="predicted"/>
<dbReference type="eggNOG" id="ENOG502Z976">
    <property type="taxonomic scope" value="Bacteria"/>
</dbReference>
<protein>
    <submittedName>
        <fullName evidence="1">Uncharacterized protein</fullName>
    </submittedName>
</protein>
<sequence>MGDSAVVEETAAVPSSSVGPGQIRFADACLPALAAGDYRLRMNQEVRAAPLVPLPMHSVPYASELLFSVDGPRFRLEPADIHATYPPPGAAGAFADALPHVVFTRRTLPWERTLDGGPQGDPPRPWLAVLLLGEDELLAGVEQGEGRAVAACVPPRPLPVCGGADGKEDSLLFARDPQGRNPARIRVPALGQEGADHERLLARHAGERCQALDLPANLFAAIAPRDADLPWLAHARLIDTGDKEIFRGHDQGWYAVAIGNRMPAAGGAHHAFLVSLEGFADVLADFSRLDGYTSVRLAVLASWRFECVGKGDFKARMRGLDAGAFERARIAGERAGSEGAGTERTAAGVDAWLHLPLPEPALAAESAPARLPGEAPMPAALVHGALARGYAAFDHRLRHGERTVSWYRGPLVPLEYPQPRLVQRLVRCSDELLRYDPECGMFDTAYAGAWQLGRLLALQNRGFVLALERVRLGLRRRLAELRHAARLASLVPCAGVRGEPDDGGRPGRLREALALACAEAIEAGVGAGRAGLGPGPTPIAPAASAPTAAPVLRATELEAMLAEASAWLGRLVLLYGVPLHNLVPDEDMLPPETLRFFFLDPNWIQALVQGACSVGNADCGDLLVNRVMRFCLSPTVGDPAAETDLPIEVGAAGEAGRAAASVRARLRAECEGRATASAKASEKASTASPAGLAWPLGGFLLRSAVVEGWRGLEVEAWQGGNKLPALRIEQLADDVMLALFNGMPDTVEIRQPREGLHFGLSPTVGGSGFTRTRRDPQTGAALVGRPIDVPMRGVPEPGANVLGAPGVIDIDALAGVLRPVSAPGVAPTASASAPAAAGGAVPDGVVAAQPFGPGAFAMQMIEAAGAFRFQIVAGGARVG</sequence>
<evidence type="ECO:0000313" key="2">
    <source>
        <dbReference type="Proteomes" id="UP000002186"/>
    </source>
</evidence>
<reference evidence="2" key="1">
    <citation type="submission" date="2009-05" db="EMBL/GenBank/DDBJ databases">
        <title>Complete sequence of chromosome of Thauera sp. MZ1T.</title>
        <authorList>
            <consortium name="US DOE Joint Genome Institute"/>
            <person name="Lucas S."/>
            <person name="Copeland A."/>
            <person name="Lapidus A."/>
            <person name="Glavina del Rio T."/>
            <person name="Dalin E."/>
            <person name="Tice H."/>
            <person name="Bruce D."/>
            <person name="Goodwin L."/>
            <person name="Pitluck S."/>
            <person name="Sims D."/>
            <person name="Brettin T."/>
            <person name="Detter J.C."/>
            <person name="Han C."/>
            <person name="Larimer F."/>
            <person name="Land M."/>
            <person name="Hauser L."/>
            <person name="Kyrpides N."/>
            <person name="Mikhailova N."/>
            <person name="Sayler G.S."/>
        </authorList>
    </citation>
    <scope>NUCLEOTIDE SEQUENCE [LARGE SCALE GENOMIC DNA]</scope>
    <source>
        <strain evidence="2">MZ1T</strain>
    </source>
</reference>
<organism evidence="1 2">
    <name type="scientific">Thauera aminoaromatica</name>
    <dbReference type="NCBI Taxonomy" id="164330"/>
    <lineage>
        <taxon>Bacteria</taxon>
        <taxon>Pseudomonadati</taxon>
        <taxon>Pseudomonadota</taxon>
        <taxon>Betaproteobacteria</taxon>
        <taxon>Rhodocyclales</taxon>
        <taxon>Zoogloeaceae</taxon>
        <taxon>Thauera</taxon>
    </lineage>
</organism>
<dbReference type="STRING" id="85643.Tmz1t_2753"/>
<reference evidence="1 2" key="2">
    <citation type="journal article" date="2012" name="Stand. Genomic Sci.">
        <title>Complete genome sequence of Thauera aminoaromatica strain MZ1T.</title>
        <authorList>
            <person name="Jiang K."/>
            <person name="Sanseverino J."/>
            <person name="Chauhan A."/>
            <person name="Lucas S."/>
            <person name="Copeland A."/>
            <person name="Lapidus A."/>
            <person name="Del Rio T.G."/>
            <person name="Dalin E."/>
            <person name="Tice H."/>
            <person name="Bruce D."/>
            <person name="Goodwin L."/>
            <person name="Pitluck S."/>
            <person name="Sims D."/>
            <person name="Brettin T."/>
            <person name="Detter J.C."/>
            <person name="Han C."/>
            <person name="Chang Y.J."/>
            <person name="Larimer F."/>
            <person name="Land M."/>
            <person name="Hauser L."/>
            <person name="Kyrpides N.C."/>
            <person name="Mikhailova N."/>
            <person name="Moser S."/>
            <person name="Jegier P."/>
            <person name="Close D."/>
            <person name="Debruyn J.M."/>
            <person name="Wang Y."/>
            <person name="Layton A.C."/>
            <person name="Allen M.S."/>
            <person name="Sayler G.S."/>
        </authorList>
    </citation>
    <scope>NUCLEOTIDE SEQUENCE [LARGE SCALE GENOMIC DNA]</scope>
    <source>
        <strain evidence="1 2">MZ1T</strain>
    </source>
</reference>
<dbReference type="Proteomes" id="UP000002186">
    <property type="component" value="Chromosome"/>
</dbReference>
<dbReference type="AlphaFoldDB" id="C4KAC7"/>
<dbReference type="EMBL" id="CP001281">
    <property type="protein sequence ID" value="ACR01353.1"/>
    <property type="molecule type" value="Genomic_DNA"/>
</dbReference>